<dbReference type="InterPro" id="IPR002885">
    <property type="entry name" value="PPR_rpt"/>
</dbReference>
<feature type="region of interest" description="Disordered" evidence="3">
    <location>
        <begin position="523"/>
        <end position="543"/>
    </location>
</feature>
<name>A0A9Q1MVV2_9SOLA</name>
<keyword evidence="5" id="KW-1185">Reference proteome</keyword>
<dbReference type="PANTHER" id="PTHR47942">
    <property type="entry name" value="TETRATRICOPEPTIDE REPEAT (TPR)-LIKE SUPERFAMILY PROTEIN-RELATED"/>
    <property type="match status" value="1"/>
</dbReference>
<dbReference type="AlphaFoldDB" id="A0A9Q1MVV2"/>
<reference evidence="5" key="1">
    <citation type="journal article" date="2023" name="Proc. Natl. Acad. Sci. U.S.A.">
        <title>Genomic and structural basis for evolution of tropane alkaloid biosynthesis.</title>
        <authorList>
            <person name="Wanga Y.-J."/>
            <person name="Taina T."/>
            <person name="Yua J.-Y."/>
            <person name="Lia J."/>
            <person name="Xua B."/>
            <person name="Chenc J."/>
            <person name="D'Auriad J.C."/>
            <person name="Huanga J.-P."/>
            <person name="Huanga S.-X."/>
        </authorList>
    </citation>
    <scope>NUCLEOTIDE SEQUENCE [LARGE SCALE GENOMIC DNA]</scope>
    <source>
        <strain evidence="5">cv. KIB-2019</strain>
    </source>
</reference>
<dbReference type="Proteomes" id="UP001152561">
    <property type="component" value="Unassembled WGS sequence"/>
</dbReference>
<feature type="compositionally biased region" description="Basic and acidic residues" evidence="3">
    <location>
        <begin position="533"/>
        <end position="543"/>
    </location>
</feature>
<evidence type="ECO:0000313" key="4">
    <source>
        <dbReference type="EMBL" id="KAJ8569755.1"/>
    </source>
</evidence>
<evidence type="ECO:0000256" key="1">
    <source>
        <dbReference type="ARBA" id="ARBA00022737"/>
    </source>
</evidence>
<dbReference type="NCBIfam" id="TIGR00756">
    <property type="entry name" value="PPR"/>
    <property type="match status" value="6"/>
</dbReference>
<accession>A0A9Q1MVV2</accession>
<dbReference type="PANTHER" id="PTHR47942:SF16">
    <property type="entry name" value="PENTATRICOPEPTIDE REPEAT DOMAIN CONTAINING PROTEIN-RELATED"/>
    <property type="match status" value="1"/>
</dbReference>
<gene>
    <name evidence="4" type="ORF">K7X08_006332</name>
</gene>
<dbReference type="InterPro" id="IPR011990">
    <property type="entry name" value="TPR-like_helical_dom_sf"/>
</dbReference>
<comment type="caution">
    <text evidence="4">The sequence shown here is derived from an EMBL/GenBank/DDBJ whole genome shotgun (WGS) entry which is preliminary data.</text>
</comment>
<organism evidence="4 5">
    <name type="scientific">Anisodus acutangulus</name>
    <dbReference type="NCBI Taxonomy" id="402998"/>
    <lineage>
        <taxon>Eukaryota</taxon>
        <taxon>Viridiplantae</taxon>
        <taxon>Streptophyta</taxon>
        <taxon>Embryophyta</taxon>
        <taxon>Tracheophyta</taxon>
        <taxon>Spermatophyta</taxon>
        <taxon>Magnoliopsida</taxon>
        <taxon>eudicotyledons</taxon>
        <taxon>Gunneridae</taxon>
        <taxon>Pentapetalae</taxon>
        <taxon>asterids</taxon>
        <taxon>lamiids</taxon>
        <taxon>Solanales</taxon>
        <taxon>Solanaceae</taxon>
        <taxon>Solanoideae</taxon>
        <taxon>Hyoscyameae</taxon>
        <taxon>Anisodus</taxon>
    </lineage>
</organism>
<feature type="repeat" description="PPR" evidence="2">
    <location>
        <begin position="441"/>
        <end position="475"/>
    </location>
</feature>
<dbReference type="Pfam" id="PF12854">
    <property type="entry name" value="PPR_1"/>
    <property type="match status" value="1"/>
</dbReference>
<feature type="repeat" description="PPR" evidence="2">
    <location>
        <begin position="54"/>
        <end position="84"/>
    </location>
</feature>
<protein>
    <recommendedName>
        <fullName evidence="6">Pentatricopeptide repeat-containing protein</fullName>
    </recommendedName>
</protein>
<feature type="repeat" description="PPR" evidence="2">
    <location>
        <begin position="127"/>
        <end position="161"/>
    </location>
</feature>
<dbReference type="InterPro" id="IPR051222">
    <property type="entry name" value="PPR/CCM1_RNA-binding"/>
</dbReference>
<feature type="repeat" description="PPR" evidence="2">
    <location>
        <begin position="369"/>
        <end position="403"/>
    </location>
</feature>
<dbReference type="Pfam" id="PF13041">
    <property type="entry name" value="PPR_2"/>
    <property type="match status" value="3"/>
</dbReference>
<evidence type="ECO:0008006" key="6">
    <source>
        <dbReference type="Google" id="ProtNLM"/>
    </source>
</evidence>
<evidence type="ECO:0000256" key="2">
    <source>
        <dbReference type="PROSITE-ProRule" id="PRU00708"/>
    </source>
</evidence>
<evidence type="ECO:0000313" key="5">
    <source>
        <dbReference type="Proteomes" id="UP001152561"/>
    </source>
</evidence>
<dbReference type="EMBL" id="JAJAGQ010000002">
    <property type="protein sequence ID" value="KAJ8569755.1"/>
    <property type="molecule type" value="Genomic_DNA"/>
</dbReference>
<dbReference type="Pfam" id="PF01535">
    <property type="entry name" value="PPR"/>
    <property type="match status" value="1"/>
</dbReference>
<keyword evidence="1" id="KW-0677">Repeat</keyword>
<proteinExistence type="predicted"/>
<feature type="repeat" description="PPR" evidence="2">
    <location>
        <begin position="19"/>
        <end position="53"/>
    </location>
</feature>
<dbReference type="PROSITE" id="PS51375">
    <property type="entry name" value="PPR"/>
    <property type="match status" value="6"/>
</dbReference>
<sequence>MCEAFAVFKMVEVMRIEADEFIYAVLIDGVCRKGEIGRAFELLGEMEKKDIKPSVVTYNTIINGLCKAGRMTEADDVSKGIPGDIITYSTLLHGYMQEENVMGMVEIKNRVEAAAVSLDVTMQNIPSAACYNCTIQGLCKNGMPDMAIEVFVELIDRGLPLSTRIYMTLIKQIFGVKGARGVLDLFQRLGRIEHEKFGSMCSDAVSFLCTKGLSEAAFDLLMVIQSSGLFLSKNSYYLIMRSLLYGGKTFLTGLLLTTFIKNYGMFELREKEILVYFLCIKNVETALRFLAIMESDISELTFPAEVLRTLTIGGRYLDAFNLVVGAGDKLPLMDVVDYSIVIDGLCKGGHIDRALDLWNFAKNKGISFNIVTYNSVINGLCRQGCVVEAFRLFDSLEKNDIVPSEITYGILIDTIKRSKLGQVQETLKLLLDLQAKGLTPDEFTVGAVLNSYCQKGDMEGALGFFSEFKTRGSTARDGAIPDIIGGRSGNAKEDRSQQVPVTGLIGKELNPKAKEYTHAKRDHVCDDIPPSSSERKRWSAEPEDKVYENDDIMASMTIMLDDESIDSDEEKARATAPIVIWNVATMVFSNAREARRSKGKTKMV</sequence>
<dbReference type="OrthoDB" id="185373at2759"/>
<evidence type="ECO:0000256" key="3">
    <source>
        <dbReference type="SAM" id="MobiDB-lite"/>
    </source>
</evidence>
<feature type="repeat" description="PPR" evidence="2">
    <location>
        <begin position="334"/>
        <end position="368"/>
    </location>
</feature>
<dbReference type="Gene3D" id="1.25.40.10">
    <property type="entry name" value="Tetratricopeptide repeat domain"/>
    <property type="match status" value="4"/>
</dbReference>